<protein>
    <recommendedName>
        <fullName evidence="5">Transmembrane protein</fullName>
    </recommendedName>
</protein>
<keyword evidence="2" id="KW-0812">Transmembrane</keyword>
<evidence type="ECO:0000313" key="3">
    <source>
        <dbReference type="EMBL" id="KAG2205985.1"/>
    </source>
</evidence>
<proteinExistence type="predicted"/>
<keyword evidence="2" id="KW-1133">Transmembrane helix</keyword>
<evidence type="ECO:0000256" key="2">
    <source>
        <dbReference type="SAM" id="Phobius"/>
    </source>
</evidence>
<sequence length="263" mass="30049">MDTRFAYMLLFMSSINAENLTESLQDSTATLVKTATENQQHQQQFIQVLNTIIGAIKLTFSFFKTLLFLFYKCTATILSPIMWLTSNLWSSFVAKPYHLFMHVARALYPVTLFCIAAICCGLFIGGCAGFAAEAFSSILISATWGPQPKVIEEELVLIDHDSVKRPEETDEEEEEEHIIKSSANSSIWENSSSFFGVHQNKKKEKEPLVQKPKVELWRESITDSPPPVTIRRMKLSSPHKRSGWDWDEDEDDMYHPTSSKKHF</sequence>
<dbReference type="Proteomes" id="UP000603453">
    <property type="component" value="Unassembled WGS sequence"/>
</dbReference>
<organism evidence="3 4">
    <name type="scientific">Mucor saturninus</name>
    <dbReference type="NCBI Taxonomy" id="64648"/>
    <lineage>
        <taxon>Eukaryota</taxon>
        <taxon>Fungi</taxon>
        <taxon>Fungi incertae sedis</taxon>
        <taxon>Mucoromycota</taxon>
        <taxon>Mucoromycotina</taxon>
        <taxon>Mucoromycetes</taxon>
        <taxon>Mucorales</taxon>
        <taxon>Mucorineae</taxon>
        <taxon>Mucoraceae</taxon>
        <taxon>Mucor</taxon>
    </lineage>
</organism>
<dbReference type="EMBL" id="JAEPRD010000033">
    <property type="protein sequence ID" value="KAG2205985.1"/>
    <property type="molecule type" value="Genomic_DNA"/>
</dbReference>
<evidence type="ECO:0008006" key="5">
    <source>
        <dbReference type="Google" id="ProtNLM"/>
    </source>
</evidence>
<accession>A0A8H7V3M4</accession>
<reference evidence="3" key="1">
    <citation type="submission" date="2020-12" db="EMBL/GenBank/DDBJ databases">
        <title>Metabolic potential, ecology and presence of endohyphal bacteria is reflected in genomic diversity of Mucoromycotina.</title>
        <authorList>
            <person name="Muszewska A."/>
            <person name="Okrasinska A."/>
            <person name="Steczkiewicz K."/>
            <person name="Drgas O."/>
            <person name="Orlowska M."/>
            <person name="Perlinska-Lenart U."/>
            <person name="Aleksandrzak-Piekarczyk T."/>
            <person name="Szatraj K."/>
            <person name="Zielenkiewicz U."/>
            <person name="Pilsyk S."/>
            <person name="Malc E."/>
            <person name="Mieczkowski P."/>
            <person name="Kruszewska J.S."/>
            <person name="Biernat P."/>
            <person name="Pawlowska J."/>
        </authorList>
    </citation>
    <scope>NUCLEOTIDE SEQUENCE</scope>
    <source>
        <strain evidence="3">WA0000017839</strain>
    </source>
</reference>
<feature type="compositionally biased region" description="Basic residues" evidence="1">
    <location>
        <begin position="231"/>
        <end position="241"/>
    </location>
</feature>
<feature type="transmembrane region" description="Helical" evidence="2">
    <location>
        <begin position="66"/>
        <end position="86"/>
    </location>
</feature>
<gene>
    <name evidence="3" type="ORF">INT47_005303</name>
</gene>
<evidence type="ECO:0000256" key="1">
    <source>
        <dbReference type="SAM" id="MobiDB-lite"/>
    </source>
</evidence>
<keyword evidence="2" id="KW-0472">Membrane</keyword>
<dbReference type="AlphaFoldDB" id="A0A8H7V3M4"/>
<feature type="transmembrane region" description="Helical" evidence="2">
    <location>
        <begin position="106"/>
        <end position="131"/>
    </location>
</feature>
<evidence type="ECO:0000313" key="4">
    <source>
        <dbReference type="Proteomes" id="UP000603453"/>
    </source>
</evidence>
<comment type="caution">
    <text evidence="3">The sequence shown here is derived from an EMBL/GenBank/DDBJ whole genome shotgun (WGS) entry which is preliminary data.</text>
</comment>
<dbReference type="OrthoDB" id="2270199at2759"/>
<keyword evidence="4" id="KW-1185">Reference proteome</keyword>
<name>A0A8H7V3M4_9FUNG</name>
<feature type="region of interest" description="Disordered" evidence="1">
    <location>
        <begin position="227"/>
        <end position="263"/>
    </location>
</feature>